<keyword evidence="5" id="KW-0614">Plasmid</keyword>
<dbReference type="GO" id="GO:0009279">
    <property type="term" value="C:cell outer membrane"/>
    <property type="evidence" value="ECO:0007669"/>
    <property type="project" value="UniProtKB-SubCell"/>
</dbReference>
<dbReference type="KEGG" id="ttj:TTHB119"/>
<dbReference type="InterPro" id="IPR045584">
    <property type="entry name" value="Pilin-like"/>
</dbReference>
<dbReference type="PROSITE" id="PS00409">
    <property type="entry name" value="PROKAR_NTER_METHYL"/>
    <property type="match status" value="1"/>
</dbReference>
<keyword evidence="3" id="KW-0574">Periplasm</keyword>
<organism evidence="5 6">
    <name type="scientific">Thermus thermophilus (strain ATCC 27634 / DSM 579 / HB8)</name>
    <dbReference type="NCBI Taxonomy" id="300852"/>
    <lineage>
        <taxon>Bacteria</taxon>
        <taxon>Thermotogati</taxon>
        <taxon>Deinococcota</taxon>
        <taxon>Deinococci</taxon>
        <taxon>Thermales</taxon>
        <taxon>Thermaceae</taxon>
        <taxon>Thermus</taxon>
    </lineage>
</organism>
<dbReference type="Gene3D" id="3.30.700.10">
    <property type="entry name" value="Glycoprotein, Type 4 Pilin"/>
    <property type="match status" value="1"/>
</dbReference>
<evidence type="ECO:0000313" key="6">
    <source>
        <dbReference type="Proteomes" id="UP000000532"/>
    </source>
</evidence>
<dbReference type="RefSeq" id="WP_011229179.1">
    <property type="nucleotide sequence ID" value="NC_006462.1"/>
</dbReference>
<dbReference type="HOGENOM" id="CLU_908923_0_0_0"/>
<dbReference type="PATRIC" id="fig|300852.9.peg.2063"/>
<comment type="subcellular location">
    <subcellularLocation>
        <location evidence="1">Cell outer membrane</location>
        <topology evidence="1">Single-pass membrane protein</topology>
    </subcellularLocation>
    <subcellularLocation>
        <location evidence="2">Periplasm</location>
    </subcellularLocation>
</comment>
<dbReference type="GeneID" id="3169595"/>
<evidence type="ECO:0000313" key="5">
    <source>
        <dbReference type="EMBL" id="BAD71915.1"/>
    </source>
</evidence>
<protein>
    <submittedName>
        <fullName evidence="5">Prepilin-like protein</fullName>
    </submittedName>
</protein>
<evidence type="ECO:0000256" key="3">
    <source>
        <dbReference type="ARBA" id="ARBA00022764"/>
    </source>
</evidence>
<gene>
    <name evidence="5" type="ordered locus">TTHB119</name>
</gene>
<geneLocation type="plasmid" evidence="5 6">
    <name>pTT27</name>
</geneLocation>
<sequence>MSERRGFTLVELLLALAILATLLAVAYGGVIQFMQSRSDLEAAINAQAKLRRIVEVFTQDLRSAVFGGLSATPYPSGNASVSFALIEGGAGYPVLPHDSGDNQSFKRATEVKIVVLAEALSDVGIAPGDEVLMVNNLGDGVILPVTDVKPVEGGLEVVHDECGNTIDYTPNTLLFRVRTLGFRFDPTTRRLVYREGREGGGEEVKEVPVAFDMERFEIHYVYEGAFGDTVTDPPGGAFTPGYDFARPTGAPPYQVTEVATGKVYTLRRLSLVLEARFPSRGRPVSRTYTAQVELAANTQYQAKRIVPCE</sequence>
<dbReference type="SUPFAM" id="SSF54523">
    <property type="entry name" value="Pili subunits"/>
    <property type="match status" value="1"/>
</dbReference>
<keyword evidence="4" id="KW-0998">Cell outer membrane</keyword>
<dbReference type="InterPro" id="IPR012902">
    <property type="entry name" value="N_methyl_site"/>
</dbReference>
<evidence type="ECO:0000256" key="2">
    <source>
        <dbReference type="ARBA" id="ARBA00004418"/>
    </source>
</evidence>
<name>Q53W47_THET8</name>
<accession>Q53W47</accession>
<keyword evidence="6" id="KW-1185">Reference proteome</keyword>
<evidence type="ECO:0000256" key="1">
    <source>
        <dbReference type="ARBA" id="ARBA00004203"/>
    </source>
</evidence>
<reference evidence="5 6" key="1">
    <citation type="submission" date="2004-11" db="EMBL/GenBank/DDBJ databases">
        <title>Complete genome sequence of Thermus thermophilus HB8.</title>
        <authorList>
            <person name="Masui R."/>
            <person name="Kurokawa K."/>
            <person name="Nakagawa N."/>
            <person name="Tokunaga F."/>
            <person name="Koyama Y."/>
            <person name="Shibata T."/>
            <person name="Oshima T."/>
            <person name="Yokoyama S."/>
            <person name="Yasunaga T."/>
            <person name="Kuramitsu S."/>
        </authorList>
    </citation>
    <scope>NUCLEOTIDE SEQUENCE [LARGE SCALE GENOMIC DNA]</scope>
    <source>
        <strain evidence="6">ATCC 27634 / DSM 579 / HB8</strain>
        <plasmid evidence="5 6">pTT27</plasmid>
    </source>
</reference>
<keyword evidence="4" id="KW-0472">Membrane</keyword>
<dbReference type="AlphaFoldDB" id="Q53W47"/>
<dbReference type="GO" id="GO:0042597">
    <property type="term" value="C:periplasmic space"/>
    <property type="evidence" value="ECO:0007669"/>
    <property type="project" value="UniProtKB-SubCell"/>
</dbReference>
<dbReference type="EnsemblBacteria" id="BAD71915">
    <property type="protein sequence ID" value="BAD71915"/>
    <property type="gene ID" value="BAD71915"/>
</dbReference>
<dbReference type="EMBL" id="AP008227">
    <property type="protein sequence ID" value="BAD71915.1"/>
    <property type="molecule type" value="Genomic_DNA"/>
</dbReference>
<dbReference type="Pfam" id="PF07963">
    <property type="entry name" value="N_methyl"/>
    <property type="match status" value="1"/>
</dbReference>
<evidence type="ECO:0000256" key="4">
    <source>
        <dbReference type="ARBA" id="ARBA00023237"/>
    </source>
</evidence>
<dbReference type="NCBIfam" id="TIGR02532">
    <property type="entry name" value="IV_pilin_GFxxxE"/>
    <property type="match status" value="1"/>
</dbReference>
<dbReference type="Proteomes" id="UP000000532">
    <property type="component" value="Plasmid pTT27"/>
</dbReference>
<proteinExistence type="predicted"/>